<evidence type="ECO:0000313" key="7">
    <source>
        <dbReference type="Proteomes" id="UP000243876"/>
    </source>
</evidence>
<keyword evidence="4" id="KW-0464">Manganese</keyword>
<dbReference type="Gene3D" id="3.90.1640.10">
    <property type="entry name" value="inorganic pyrophosphatase (n-terminal core)"/>
    <property type="match status" value="1"/>
</dbReference>
<dbReference type="GO" id="GO:0004309">
    <property type="term" value="F:exopolyphosphatase activity"/>
    <property type="evidence" value="ECO:0007669"/>
    <property type="project" value="TreeGrafter"/>
</dbReference>
<feature type="domain" description="DHHA2" evidence="5">
    <location>
        <begin position="225"/>
        <end position="407"/>
    </location>
</feature>
<dbReference type="EMBL" id="CENE01000010">
    <property type="protein sequence ID" value="CEQ40911.1"/>
    <property type="molecule type" value="Genomic_DNA"/>
</dbReference>
<protein>
    <submittedName>
        <fullName evidence="6">SPOSA6832_02591-mRNA-1:cds</fullName>
    </submittedName>
</protein>
<name>A0A0D6ELW7_SPOSA</name>
<keyword evidence="3" id="KW-0378">Hydrolase</keyword>
<organism evidence="6 7">
    <name type="scientific">Sporidiobolus salmonicolor</name>
    <name type="common">Yeast-like fungus</name>
    <name type="synonym">Sporobolomyces salmonicolor</name>
    <dbReference type="NCBI Taxonomy" id="5005"/>
    <lineage>
        <taxon>Eukaryota</taxon>
        <taxon>Fungi</taxon>
        <taxon>Dikarya</taxon>
        <taxon>Basidiomycota</taxon>
        <taxon>Pucciniomycotina</taxon>
        <taxon>Microbotryomycetes</taxon>
        <taxon>Sporidiobolales</taxon>
        <taxon>Sporidiobolaceae</taxon>
        <taxon>Sporobolomyces</taxon>
    </lineage>
</organism>
<evidence type="ECO:0000256" key="4">
    <source>
        <dbReference type="ARBA" id="ARBA00023211"/>
    </source>
</evidence>
<dbReference type="PANTHER" id="PTHR12112:SF39">
    <property type="entry name" value="EG:152A3.5 PROTEIN (FBGN0003116_PN PROTEIN)"/>
    <property type="match status" value="1"/>
</dbReference>
<evidence type="ECO:0000256" key="2">
    <source>
        <dbReference type="ARBA" id="ARBA00022723"/>
    </source>
</evidence>
<dbReference type="Proteomes" id="UP000243876">
    <property type="component" value="Unassembled WGS sequence"/>
</dbReference>
<dbReference type="Gene3D" id="3.10.310.20">
    <property type="entry name" value="DHHA2 domain"/>
    <property type="match status" value="1"/>
</dbReference>
<dbReference type="InterPro" id="IPR038763">
    <property type="entry name" value="DHH_sf"/>
</dbReference>
<evidence type="ECO:0000259" key="5">
    <source>
        <dbReference type="SMART" id="SM01131"/>
    </source>
</evidence>
<dbReference type="GO" id="GO:0005737">
    <property type="term" value="C:cytoplasm"/>
    <property type="evidence" value="ECO:0007669"/>
    <property type="project" value="InterPro"/>
</dbReference>
<sequence>MDRWIVTMGNEAGDLDSLASSVAYATFANADPSSSRTCVPLVLTARSDLYLRPENVEALSRAHISDDSLLTIDDLPPSKLSNLGTSFALVDHNVLLPTFRSFPDDLDAAEDDRKVLSILDHHADESRHLAASPRLIQPVGSCASLVATHFSSSRPNLTIPSPIADLLLSAILIDTRLKPSTAGGKATPVDLSSVDALLPFSSFARATSSSEFVQTDALEALKAHHDVLSAKKSDVSWMRGRDLLRRDYKEYVEAGIRYGLATVPLGLDVWLDKASEGAGAAGERDEGQGQGQGQGKVDALLEDVRAWMAERGLGLCGVLTSYTHVKKSGKEGKHRRELLIVSHSGALDRVVFDGLEADPVLELEEWKVLDRYGKDHGERDGERWKVWNQGNTKATRKQVAPALKRLVLEAAGVHE</sequence>
<dbReference type="AlphaFoldDB" id="A0A0D6ELW7"/>
<dbReference type="InterPro" id="IPR038222">
    <property type="entry name" value="DHHA2_dom_sf"/>
</dbReference>
<evidence type="ECO:0000313" key="6">
    <source>
        <dbReference type="EMBL" id="CEQ40911.1"/>
    </source>
</evidence>
<evidence type="ECO:0000256" key="3">
    <source>
        <dbReference type="ARBA" id="ARBA00022801"/>
    </source>
</evidence>
<dbReference type="SMART" id="SM01131">
    <property type="entry name" value="DHHA2"/>
    <property type="match status" value="1"/>
</dbReference>
<dbReference type="Pfam" id="PF01368">
    <property type="entry name" value="DHH"/>
    <property type="match status" value="1"/>
</dbReference>
<accession>A0A0D6ELW7</accession>
<dbReference type="OrthoDB" id="374045at2759"/>
<dbReference type="Pfam" id="PF02833">
    <property type="entry name" value="DHHA2"/>
    <property type="match status" value="1"/>
</dbReference>
<comment type="cofactor">
    <cofactor evidence="1">
        <name>Mn(2+)</name>
        <dbReference type="ChEBI" id="CHEBI:29035"/>
    </cofactor>
</comment>
<dbReference type="GO" id="GO:0046872">
    <property type="term" value="F:metal ion binding"/>
    <property type="evidence" value="ECO:0007669"/>
    <property type="project" value="UniProtKB-KW"/>
</dbReference>
<dbReference type="SUPFAM" id="SSF64182">
    <property type="entry name" value="DHH phosphoesterases"/>
    <property type="match status" value="1"/>
</dbReference>
<dbReference type="PANTHER" id="PTHR12112">
    <property type="entry name" value="BNIP - RELATED"/>
    <property type="match status" value="1"/>
</dbReference>
<evidence type="ECO:0000256" key="1">
    <source>
        <dbReference type="ARBA" id="ARBA00001936"/>
    </source>
</evidence>
<proteinExistence type="predicted"/>
<reference evidence="7" key="1">
    <citation type="submission" date="2015-02" db="EMBL/GenBank/DDBJ databases">
        <authorList>
            <person name="Gon?alves P."/>
        </authorList>
    </citation>
    <scope>NUCLEOTIDE SEQUENCE [LARGE SCALE GENOMIC DNA]</scope>
</reference>
<gene>
    <name evidence="6" type="primary">SPOSA6832_02591</name>
</gene>
<feature type="non-terminal residue" evidence="6">
    <location>
        <position position="1"/>
    </location>
</feature>
<dbReference type="InterPro" id="IPR004097">
    <property type="entry name" value="DHHA2"/>
</dbReference>
<dbReference type="InterPro" id="IPR001667">
    <property type="entry name" value="DDH_dom"/>
</dbReference>
<keyword evidence="7" id="KW-1185">Reference proteome</keyword>
<keyword evidence="2" id="KW-0479">Metal-binding</keyword>